<name>A0A314ZG34_PRUYE</name>
<dbReference type="AlphaFoldDB" id="A0A314ZG34"/>
<evidence type="ECO:0000313" key="2">
    <source>
        <dbReference type="Proteomes" id="UP000250321"/>
    </source>
</evidence>
<protein>
    <submittedName>
        <fullName evidence="1">Uncharacterized protein</fullName>
    </submittedName>
</protein>
<dbReference type="EMBL" id="PJQY01000113">
    <property type="protein sequence ID" value="PQQ18289.1"/>
    <property type="molecule type" value="Genomic_DNA"/>
</dbReference>
<gene>
    <name evidence="1" type="ORF">Pyn_39109</name>
</gene>
<sequence>MKEEHIDVHRCKVNCIHFSLNMKCLTRPGPNLLRHSFCPGFFPSVIQNDNATFVVSKQSSFHFRPKHQAEVRRASAKTTATSSPLPLNATVTGTSKYLMAGFPPNTFLLRLPSGFTIYCPDFGIYHFYHNNFDQSAPSA</sequence>
<comment type="caution">
    <text evidence="1">The sequence shown here is derived from an EMBL/GenBank/DDBJ whole genome shotgun (WGS) entry which is preliminary data.</text>
</comment>
<reference evidence="1 2" key="1">
    <citation type="submission" date="2018-02" db="EMBL/GenBank/DDBJ databases">
        <title>Draft genome of wild Prunus yedoensis var. nudiflora.</title>
        <authorList>
            <person name="Baek S."/>
            <person name="Kim J.-H."/>
            <person name="Choi K."/>
            <person name="Kim G.-B."/>
            <person name="Cho A."/>
            <person name="Jang H."/>
            <person name="Shin C.-H."/>
            <person name="Yu H.-J."/>
            <person name="Mun J.-H."/>
        </authorList>
    </citation>
    <scope>NUCLEOTIDE SEQUENCE [LARGE SCALE GENOMIC DNA]</scope>
    <source>
        <strain evidence="2">cv. Jeju island</strain>
        <tissue evidence="1">Leaf</tissue>
    </source>
</reference>
<keyword evidence="2" id="KW-1185">Reference proteome</keyword>
<evidence type="ECO:0000313" key="1">
    <source>
        <dbReference type="EMBL" id="PQQ18289.1"/>
    </source>
</evidence>
<dbReference type="Proteomes" id="UP000250321">
    <property type="component" value="Unassembled WGS sequence"/>
</dbReference>
<proteinExistence type="predicted"/>
<organism evidence="1 2">
    <name type="scientific">Prunus yedoensis var. nudiflora</name>
    <dbReference type="NCBI Taxonomy" id="2094558"/>
    <lineage>
        <taxon>Eukaryota</taxon>
        <taxon>Viridiplantae</taxon>
        <taxon>Streptophyta</taxon>
        <taxon>Embryophyta</taxon>
        <taxon>Tracheophyta</taxon>
        <taxon>Spermatophyta</taxon>
        <taxon>Magnoliopsida</taxon>
        <taxon>eudicotyledons</taxon>
        <taxon>Gunneridae</taxon>
        <taxon>Pentapetalae</taxon>
        <taxon>rosids</taxon>
        <taxon>fabids</taxon>
        <taxon>Rosales</taxon>
        <taxon>Rosaceae</taxon>
        <taxon>Amygdaloideae</taxon>
        <taxon>Amygdaleae</taxon>
        <taxon>Prunus</taxon>
    </lineage>
</organism>
<accession>A0A314ZG34</accession>